<dbReference type="AlphaFoldDB" id="A0A1X0SED5"/>
<protein>
    <submittedName>
        <fullName evidence="1">Uncharacterized protein</fullName>
    </submittedName>
</protein>
<evidence type="ECO:0000313" key="1">
    <source>
        <dbReference type="EMBL" id="ORE22577.1"/>
    </source>
</evidence>
<gene>
    <name evidence="1" type="ORF">BCV71DRAFT_119497</name>
</gene>
<dbReference type="EMBL" id="KV921265">
    <property type="protein sequence ID" value="ORE22577.1"/>
    <property type="molecule type" value="Genomic_DNA"/>
</dbReference>
<accession>A0A1X0SED5</accession>
<evidence type="ECO:0000313" key="2">
    <source>
        <dbReference type="Proteomes" id="UP000242381"/>
    </source>
</evidence>
<reference evidence="1 2" key="1">
    <citation type="journal article" date="2016" name="Proc. Natl. Acad. Sci. U.S.A.">
        <title>Lipid metabolic changes in an early divergent fungus govern the establishment of a mutualistic symbiosis with endobacteria.</title>
        <authorList>
            <person name="Lastovetsky O.A."/>
            <person name="Gaspar M.L."/>
            <person name="Mondo S.J."/>
            <person name="LaButti K.M."/>
            <person name="Sandor L."/>
            <person name="Grigoriev I.V."/>
            <person name="Henry S.A."/>
            <person name="Pawlowska T.E."/>
        </authorList>
    </citation>
    <scope>NUCLEOTIDE SEQUENCE [LARGE SCALE GENOMIC DNA]</scope>
    <source>
        <strain evidence="1 2">ATCC 11559</strain>
    </source>
</reference>
<dbReference type="Proteomes" id="UP000242381">
    <property type="component" value="Unassembled WGS sequence"/>
</dbReference>
<proteinExistence type="predicted"/>
<name>A0A1X0SED5_RHIZD</name>
<organism evidence="1 2">
    <name type="scientific">Rhizopus microsporus</name>
    <dbReference type="NCBI Taxonomy" id="58291"/>
    <lineage>
        <taxon>Eukaryota</taxon>
        <taxon>Fungi</taxon>
        <taxon>Fungi incertae sedis</taxon>
        <taxon>Mucoromycota</taxon>
        <taxon>Mucoromycotina</taxon>
        <taxon>Mucoromycetes</taxon>
        <taxon>Mucorales</taxon>
        <taxon>Mucorineae</taxon>
        <taxon>Rhizopodaceae</taxon>
        <taxon>Rhizopus</taxon>
    </lineage>
</organism>
<sequence>MHILEWPSCRLLLFDMVSLFQSFFCFFTAVIKYPSECSKIHQSKLACPHGPCSDSLVPLSLLSGVCI</sequence>